<feature type="region of interest" description="Disordered" evidence="1">
    <location>
        <begin position="65"/>
        <end position="110"/>
    </location>
</feature>
<feature type="compositionally biased region" description="Low complexity" evidence="1">
    <location>
        <begin position="322"/>
        <end position="332"/>
    </location>
</feature>
<dbReference type="Proteomes" id="UP000694580">
    <property type="component" value="Chromosome 10"/>
</dbReference>
<feature type="compositionally biased region" description="Polar residues" evidence="1">
    <location>
        <begin position="88"/>
        <end position="97"/>
    </location>
</feature>
<evidence type="ECO:0000256" key="1">
    <source>
        <dbReference type="SAM" id="MobiDB-lite"/>
    </source>
</evidence>
<dbReference type="PANTHER" id="PTHR21555:SF0">
    <property type="entry name" value="SPECIFICALLY ANDROGEN-REGULATED GENE PROTEIN"/>
    <property type="match status" value="1"/>
</dbReference>
<dbReference type="RefSeq" id="XP_028850816.1">
    <property type="nucleotide sequence ID" value="XM_028994983.1"/>
</dbReference>
<sequence length="592" mass="63406">MPKTDIRGAISMETLSSTTSMNSVGSCDSVVSINSTYSDDSLEFLSAEERACLMFLEETIESLEAEDDSGLSTDETHLGSLSGKMANRASTAEQNGSRDGLRYHDSPNNSIGVDHKLNHMVPTPLVIINENLTKVNSSLNHGPTRHPSTTEKGTNGKPSSLEVTDTKTTVPSDVPKPNLSPGSSAVCSDCNSKSETVEDSSPSKHVVSETVELIPPPVDFMDNPLEDNPTKSSNPTGPSFQTAKNTQQTPKGLDKPTKDVHNMEPGAQQGLSPNDMEMLRKKVSLKKAPELTPAVQKHTSIQSFGDPLSSAGAFPEPPVEYSNPKSPPAVAAKPKKLPSNIILKSHKATESAYSVPLISPDKVLMDPQKVRLEALRKLGLLKTDEPDQSLTISPSLSPKSRRSWAGPPPPAFGFPGSPGVDSDKGHTSASEQPLENKRPKADLPTVAEGHARDLKSLSPSTAKQQLSKPPRKLVEVRLSSPEIRAVGRASEENVCGNRLAMGNSPASGGHLRHTLPRPASLDKAKDLRDGHTTLHHHAPDRDSEIKRLLPAAPCPELQPGPRSHGISVLISPHGQSGEDRKQALRKLGLLRD</sequence>
<feature type="compositionally biased region" description="Polar residues" evidence="1">
    <location>
        <begin position="136"/>
        <end position="171"/>
    </location>
</feature>
<dbReference type="RefSeq" id="XP_028850815.1">
    <property type="nucleotide sequence ID" value="XM_028994982.1"/>
</dbReference>
<dbReference type="GeneID" id="114798894"/>
<feature type="compositionally biased region" description="Polar residues" evidence="1">
    <location>
        <begin position="180"/>
        <end position="194"/>
    </location>
</feature>
<evidence type="ECO:0000313" key="3">
    <source>
        <dbReference type="Proteomes" id="UP000694580"/>
    </source>
</evidence>
<dbReference type="RefSeq" id="XP_028850813.1">
    <property type="nucleotide sequence ID" value="XM_028994980.1"/>
</dbReference>
<feature type="region of interest" description="Disordered" evidence="1">
    <location>
        <begin position="497"/>
        <end position="580"/>
    </location>
</feature>
<gene>
    <name evidence="2" type="primary">LOC114798894</name>
</gene>
<feature type="compositionally biased region" description="Polar residues" evidence="1">
    <location>
        <begin position="230"/>
        <end position="250"/>
    </location>
</feature>
<feature type="compositionally biased region" description="Basic and acidic residues" evidence="1">
    <location>
        <begin position="520"/>
        <end position="547"/>
    </location>
</feature>
<dbReference type="PANTHER" id="PTHR21555">
    <property type="entry name" value="SPECIFICALLY ANDROGEN-REGULATED GENE PROTEIN"/>
    <property type="match status" value="1"/>
</dbReference>
<dbReference type="InterPro" id="IPR026152">
    <property type="entry name" value="SARG"/>
</dbReference>
<feature type="compositionally biased region" description="Polar residues" evidence="1">
    <location>
        <begin position="457"/>
        <end position="467"/>
    </location>
</feature>
<dbReference type="GeneTree" id="ENSGT00390000017874"/>
<dbReference type="RefSeq" id="XP_028850817.1">
    <property type="nucleotide sequence ID" value="XM_028994984.1"/>
</dbReference>
<dbReference type="Pfam" id="PF15385">
    <property type="entry name" value="SARG"/>
    <property type="match status" value="2"/>
</dbReference>
<reference evidence="2 3" key="1">
    <citation type="submission" date="2020-06" db="EMBL/GenBank/DDBJ databases">
        <authorList>
            <consortium name="Wellcome Sanger Institute Data Sharing"/>
        </authorList>
    </citation>
    <scope>NUCLEOTIDE SEQUENCE [LARGE SCALE GENOMIC DNA]</scope>
</reference>
<feature type="compositionally biased region" description="Basic and acidic residues" evidence="1">
    <location>
        <begin position="252"/>
        <end position="262"/>
    </location>
</feature>
<proteinExistence type="predicted"/>
<organism evidence="2 3">
    <name type="scientific">Denticeps clupeoides</name>
    <name type="common">denticle herring</name>
    <dbReference type="NCBI Taxonomy" id="299321"/>
    <lineage>
        <taxon>Eukaryota</taxon>
        <taxon>Metazoa</taxon>
        <taxon>Chordata</taxon>
        <taxon>Craniata</taxon>
        <taxon>Vertebrata</taxon>
        <taxon>Euteleostomi</taxon>
        <taxon>Actinopterygii</taxon>
        <taxon>Neopterygii</taxon>
        <taxon>Teleostei</taxon>
        <taxon>Clupei</taxon>
        <taxon>Clupeiformes</taxon>
        <taxon>Denticipitoidei</taxon>
        <taxon>Denticipitidae</taxon>
        <taxon>Denticeps</taxon>
    </lineage>
</organism>
<reference evidence="2" key="3">
    <citation type="submission" date="2025-09" db="UniProtKB">
        <authorList>
            <consortium name="Ensembl"/>
        </authorList>
    </citation>
    <scope>IDENTIFICATION</scope>
</reference>
<feature type="region of interest" description="Disordered" evidence="1">
    <location>
        <begin position="136"/>
        <end position="334"/>
    </location>
</feature>
<protein>
    <recommendedName>
        <fullName evidence="4">Specifically androgen-regulated gene protein</fullName>
    </recommendedName>
</protein>
<feature type="region of interest" description="Disordered" evidence="1">
    <location>
        <begin position="378"/>
        <end position="475"/>
    </location>
</feature>
<name>A0AAY4EQ42_9TELE</name>
<dbReference type="Ensembl" id="ENSDCDT00010070515.1">
    <property type="protein sequence ID" value="ENSDCDP00010059785.1"/>
    <property type="gene ID" value="ENSDCDG00010033357.1"/>
</dbReference>
<evidence type="ECO:0000313" key="2">
    <source>
        <dbReference type="Ensembl" id="ENSDCDP00010059785.1"/>
    </source>
</evidence>
<dbReference type="PROSITE" id="PS51257">
    <property type="entry name" value="PROKAR_LIPOPROTEIN"/>
    <property type="match status" value="1"/>
</dbReference>
<feature type="compositionally biased region" description="Polar residues" evidence="1">
    <location>
        <begin position="388"/>
        <end position="398"/>
    </location>
</feature>
<evidence type="ECO:0008006" key="4">
    <source>
        <dbReference type="Google" id="ProtNLM"/>
    </source>
</evidence>
<reference evidence="2" key="2">
    <citation type="submission" date="2025-08" db="UniProtKB">
        <authorList>
            <consortium name="Ensembl"/>
        </authorList>
    </citation>
    <scope>IDENTIFICATION</scope>
</reference>
<keyword evidence="3" id="KW-1185">Reference proteome</keyword>
<accession>A0AAY4EQ42</accession>
<dbReference type="AlphaFoldDB" id="A0AAY4EQ42"/>